<evidence type="ECO:0000256" key="1">
    <source>
        <dbReference type="SAM" id="MobiDB-lite"/>
    </source>
</evidence>
<feature type="region of interest" description="Disordered" evidence="1">
    <location>
        <begin position="1"/>
        <end position="195"/>
    </location>
</feature>
<feature type="non-terminal residue" evidence="2">
    <location>
        <position position="1"/>
    </location>
</feature>
<accession>A0A6J4LTL8</accession>
<feature type="compositionally biased region" description="Low complexity" evidence="1">
    <location>
        <begin position="141"/>
        <end position="159"/>
    </location>
</feature>
<dbReference type="EMBL" id="CADCUE010000157">
    <property type="protein sequence ID" value="CAA9340483.1"/>
    <property type="molecule type" value="Genomic_DNA"/>
</dbReference>
<name>A0A6J4LTL8_9ACTN</name>
<feature type="compositionally biased region" description="Basic residues" evidence="1">
    <location>
        <begin position="31"/>
        <end position="43"/>
    </location>
</feature>
<feature type="compositionally biased region" description="Gly residues" evidence="1">
    <location>
        <begin position="124"/>
        <end position="140"/>
    </location>
</feature>
<proteinExistence type="predicted"/>
<dbReference type="AlphaFoldDB" id="A0A6J4LTL8"/>
<gene>
    <name evidence="2" type="ORF">AVDCRST_MAG16-1788</name>
</gene>
<feature type="compositionally biased region" description="Basic residues" evidence="1">
    <location>
        <begin position="59"/>
        <end position="70"/>
    </location>
</feature>
<protein>
    <submittedName>
        <fullName evidence="2">RNA polymerase sigma factor</fullName>
    </submittedName>
</protein>
<evidence type="ECO:0000313" key="2">
    <source>
        <dbReference type="EMBL" id="CAA9340483.1"/>
    </source>
</evidence>
<sequence>GGRREVGPVGPADAGRRSRRGAAGPGGAGRPGRRAGGRRHAAVRLRGGAAAAAGDAARRRPRGGGRRGRGVLRPAPAVEPAARSRDRACLPEVGRLQPRAHAPASPAGRASQPARCSAGRLVGRVGGGAARGPAGGGAGAAGSARAPARGAGPAILAGPEGVGGRGRHGHHRGQRQGPHQPWHGSADQGPGGSAM</sequence>
<organism evidence="2">
    <name type="scientific">uncultured Frankineae bacterium</name>
    <dbReference type="NCBI Taxonomy" id="437475"/>
    <lineage>
        <taxon>Bacteria</taxon>
        <taxon>Bacillati</taxon>
        <taxon>Actinomycetota</taxon>
        <taxon>Actinomycetes</taxon>
        <taxon>Frankiales</taxon>
        <taxon>environmental samples</taxon>
    </lineage>
</organism>
<reference evidence="2" key="1">
    <citation type="submission" date="2020-02" db="EMBL/GenBank/DDBJ databases">
        <authorList>
            <person name="Meier V. D."/>
        </authorList>
    </citation>
    <scope>NUCLEOTIDE SEQUENCE</scope>
    <source>
        <strain evidence="2">AVDCRST_MAG16</strain>
    </source>
</reference>
<feature type="compositionally biased region" description="Low complexity" evidence="1">
    <location>
        <begin position="44"/>
        <end position="55"/>
    </location>
</feature>
<feature type="compositionally biased region" description="Basic residues" evidence="1">
    <location>
        <begin position="165"/>
        <end position="174"/>
    </location>
</feature>
<feature type="non-terminal residue" evidence="2">
    <location>
        <position position="195"/>
    </location>
</feature>